<keyword evidence="5" id="KW-0804">Transcription</keyword>
<feature type="domain" description="HTH araC/xylS-type" evidence="6">
    <location>
        <begin position="193"/>
        <end position="291"/>
    </location>
</feature>
<evidence type="ECO:0000256" key="3">
    <source>
        <dbReference type="ARBA" id="ARBA00023125"/>
    </source>
</evidence>
<keyword evidence="4" id="KW-0010">Activator</keyword>
<evidence type="ECO:0000313" key="8">
    <source>
        <dbReference type="Proteomes" id="UP000526501"/>
    </source>
</evidence>
<dbReference type="GO" id="GO:0003700">
    <property type="term" value="F:DNA-binding transcription factor activity"/>
    <property type="evidence" value="ECO:0007669"/>
    <property type="project" value="InterPro"/>
</dbReference>
<dbReference type="PRINTS" id="PR00032">
    <property type="entry name" value="HTHARAC"/>
</dbReference>
<evidence type="ECO:0000256" key="2">
    <source>
        <dbReference type="ARBA" id="ARBA00023015"/>
    </source>
</evidence>
<dbReference type="RefSeq" id="WP_185661127.1">
    <property type="nucleotide sequence ID" value="NZ_CAWPOO010000012.1"/>
</dbReference>
<dbReference type="EMBL" id="JACHVC010000012">
    <property type="protein sequence ID" value="MBC2607276.1"/>
    <property type="molecule type" value="Genomic_DNA"/>
</dbReference>
<keyword evidence="8" id="KW-1185">Reference proteome</keyword>
<dbReference type="InterPro" id="IPR003313">
    <property type="entry name" value="AraC-bd"/>
</dbReference>
<protein>
    <submittedName>
        <fullName evidence="7">Helix-turn-helix domain-containing protein</fullName>
    </submittedName>
</protein>
<dbReference type="PANTHER" id="PTHR46796:SF13">
    <property type="entry name" value="HTH-TYPE TRANSCRIPTIONAL ACTIVATOR RHAS"/>
    <property type="match status" value="1"/>
</dbReference>
<sequence>MPQPEPVYDRLTIQEFFVDPNFPLTAYHEVRNVPMRMHTHEFGELVFVKGGRGQHVLPGETYELEAGDVFFLPKNIPHGYEAPESLELFNVLFLASKLPWNLQDLDGLPGFRLLFQLEPRARKQHRFASHLRLVTSDFERVQRIITRLNSEVENRPAGYETMSIGLFLELVAYLARAYENLPSEESVSLRAVDKAMRYLSDNYSDELDVALLAKRCGMSERSFYRAFRDAAGTSPKQFVLELRLRHAKDALLVPGSRVTDVALDAGFSDSNYFTRIFKEHVGQSPSAWAKSMSGRPSLKD</sequence>
<evidence type="ECO:0000259" key="6">
    <source>
        <dbReference type="PROSITE" id="PS01124"/>
    </source>
</evidence>
<name>A0A7X1B811_9BACT</name>
<dbReference type="PROSITE" id="PS01124">
    <property type="entry name" value="HTH_ARAC_FAMILY_2"/>
    <property type="match status" value="1"/>
</dbReference>
<evidence type="ECO:0000256" key="5">
    <source>
        <dbReference type="ARBA" id="ARBA00023163"/>
    </source>
</evidence>
<dbReference type="SMART" id="SM00342">
    <property type="entry name" value="HTH_ARAC"/>
    <property type="match status" value="1"/>
</dbReference>
<comment type="caution">
    <text evidence="7">The sequence shown here is derived from an EMBL/GenBank/DDBJ whole genome shotgun (WGS) entry which is preliminary data.</text>
</comment>
<reference evidence="7 8" key="1">
    <citation type="submission" date="2020-07" db="EMBL/GenBank/DDBJ databases">
        <authorList>
            <person name="Feng X."/>
        </authorList>
    </citation>
    <scope>NUCLEOTIDE SEQUENCE [LARGE SCALE GENOMIC DNA]</scope>
    <source>
        <strain evidence="7 8">JCM23202</strain>
    </source>
</reference>
<dbReference type="PROSITE" id="PS00041">
    <property type="entry name" value="HTH_ARAC_FAMILY_1"/>
    <property type="match status" value="1"/>
</dbReference>
<evidence type="ECO:0000313" key="7">
    <source>
        <dbReference type="EMBL" id="MBC2607276.1"/>
    </source>
</evidence>
<dbReference type="SUPFAM" id="SSF51215">
    <property type="entry name" value="Regulatory protein AraC"/>
    <property type="match status" value="1"/>
</dbReference>
<keyword evidence="3" id="KW-0238">DNA-binding</keyword>
<dbReference type="Gene3D" id="1.10.10.60">
    <property type="entry name" value="Homeodomain-like"/>
    <property type="match status" value="2"/>
</dbReference>
<dbReference type="Proteomes" id="UP000526501">
    <property type="component" value="Unassembled WGS sequence"/>
</dbReference>
<dbReference type="SUPFAM" id="SSF46689">
    <property type="entry name" value="Homeodomain-like"/>
    <property type="match status" value="2"/>
</dbReference>
<dbReference type="Pfam" id="PF12833">
    <property type="entry name" value="HTH_18"/>
    <property type="match status" value="1"/>
</dbReference>
<evidence type="ECO:0000256" key="4">
    <source>
        <dbReference type="ARBA" id="ARBA00023159"/>
    </source>
</evidence>
<dbReference type="InterPro" id="IPR014710">
    <property type="entry name" value="RmlC-like_jellyroll"/>
</dbReference>
<dbReference type="Pfam" id="PF02311">
    <property type="entry name" value="AraC_binding"/>
    <property type="match status" value="1"/>
</dbReference>
<keyword evidence="1" id="KW-0963">Cytoplasm</keyword>
<dbReference type="InterPro" id="IPR018060">
    <property type="entry name" value="HTH_AraC"/>
</dbReference>
<dbReference type="InterPro" id="IPR009057">
    <property type="entry name" value="Homeodomain-like_sf"/>
</dbReference>
<organism evidence="7 8">
    <name type="scientific">Pelagicoccus albus</name>
    <dbReference type="NCBI Taxonomy" id="415222"/>
    <lineage>
        <taxon>Bacteria</taxon>
        <taxon>Pseudomonadati</taxon>
        <taxon>Verrucomicrobiota</taxon>
        <taxon>Opitutia</taxon>
        <taxon>Puniceicoccales</taxon>
        <taxon>Pelagicoccaceae</taxon>
        <taxon>Pelagicoccus</taxon>
    </lineage>
</organism>
<proteinExistence type="predicted"/>
<dbReference type="PANTHER" id="PTHR46796">
    <property type="entry name" value="HTH-TYPE TRANSCRIPTIONAL ACTIVATOR RHAS-RELATED"/>
    <property type="match status" value="1"/>
</dbReference>
<dbReference type="InterPro" id="IPR037923">
    <property type="entry name" value="HTH-like"/>
</dbReference>
<evidence type="ECO:0000256" key="1">
    <source>
        <dbReference type="ARBA" id="ARBA00022490"/>
    </source>
</evidence>
<dbReference type="InterPro" id="IPR020449">
    <property type="entry name" value="Tscrpt_reg_AraC-type_HTH"/>
</dbReference>
<dbReference type="Gene3D" id="2.60.120.10">
    <property type="entry name" value="Jelly Rolls"/>
    <property type="match status" value="1"/>
</dbReference>
<keyword evidence="2" id="KW-0805">Transcription regulation</keyword>
<accession>A0A7X1B811</accession>
<gene>
    <name evidence="7" type="ORF">H5P27_14585</name>
</gene>
<dbReference type="AlphaFoldDB" id="A0A7X1B811"/>
<dbReference type="GO" id="GO:0043565">
    <property type="term" value="F:sequence-specific DNA binding"/>
    <property type="evidence" value="ECO:0007669"/>
    <property type="project" value="InterPro"/>
</dbReference>
<dbReference type="InterPro" id="IPR018062">
    <property type="entry name" value="HTH_AraC-typ_CS"/>
</dbReference>
<dbReference type="InterPro" id="IPR050204">
    <property type="entry name" value="AraC_XylS_family_regulators"/>
</dbReference>